<evidence type="ECO:0000313" key="6">
    <source>
        <dbReference type="Proteomes" id="UP000198597"/>
    </source>
</evidence>
<feature type="coiled-coil region" evidence="3">
    <location>
        <begin position="75"/>
        <end position="135"/>
    </location>
</feature>
<dbReference type="InterPro" id="IPR024478">
    <property type="entry name" value="HlyB_4HB_MCP"/>
</dbReference>
<evidence type="ECO:0000256" key="3">
    <source>
        <dbReference type="SAM" id="Coils"/>
    </source>
</evidence>
<sequence>MKLFLNLSVKKKLISVFSVVCIFMVVIGGEGILSSSKINAGSEYIYTSNVASISALKEMKININEISNNMLRIVFERDKSKLDEQIKAIDELTNKNKKLQDEYESIPDESNADIAKEETETYETFKNDLAKYRETRNNVIELVSGNKYEEAVKGYYLEVTPMRVTAFEKIDKLIDINIKLAQQGNSNNIAEFSHARNTIIIYTTIGFLIIIFMAYILSRNIIIPLNKIKDLANSLAVYDFSTPITITIKDEFGQTGNALNIAQENIKELVKEILSNSSDMSASAEELSATVQEITSKIEIIDNSTVEINKSAQDASATSEEITASVEEVNSSMEELSSKAMEGSENAGKIKEKAKEVQIAAQNALEKSNSIYKEKEKNILRAIEDGKVVDEIKVMADAISAISSQTNLLALNAAIEAARAGEQGRGFAVVADEVRRLAEQSSETVNTIQSTIVKVQYAFKNLSENSNDVLKFIIENIEPVLEQYSQSGKQYGEDGEFVSAMSEEIAAMSEEVEATVGQVSEAVQILAENSQLSAERTGEIQISIDETSKAMEQVAQTSQIQAELAQKLDELVQKFKI</sequence>
<dbReference type="Proteomes" id="UP000198597">
    <property type="component" value="Unassembled WGS sequence"/>
</dbReference>
<dbReference type="InterPro" id="IPR051310">
    <property type="entry name" value="MCP_chemotaxis"/>
</dbReference>
<dbReference type="GO" id="GO:0005886">
    <property type="term" value="C:plasma membrane"/>
    <property type="evidence" value="ECO:0007669"/>
    <property type="project" value="TreeGrafter"/>
</dbReference>
<dbReference type="InterPro" id="IPR003660">
    <property type="entry name" value="HAMP_dom"/>
</dbReference>
<feature type="transmembrane region" description="Helical" evidence="4">
    <location>
        <begin position="199"/>
        <end position="217"/>
    </location>
</feature>
<dbReference type="EMBL" id="FNJM01000013">
    <property type="protein sequence ID" value="SDP70994.1"/>
    <property type="molecule type" value="Genomic_DNA"/>
</dbReference>
<dbReference type="CDD" id="cd19411">
    <property type="entry name" value="MCP2201-like_sensor"/>
    <property type="match status" value="1"/>
</dbReference>
<gene>
    <name evidence="5" type="ORF">SAMN04488529_11336</name>
</gene>
<organism evidence="5 6">
    <name type="scientific">Clostridium gasigenes</name>
    <dbReference type="NCBI Taxonomy" id="94869"/>
    <lineage>
        <taxon>Bacteria</taxon>
        <taxon>Bacillati</taxon>
        <taxon>Bacillota</taxon>
        <taxon>Clostridia</taxon>
        <taxon>Eubacteriales</taxon>
        <taxon>Clostridiaceae</taxon>
        <taxon>Clostridium</taxon>
    </lineage>
</organism>
<dbReference type="Pfam" id="PF00015">
    <property type="entry name" value="MCPsignal"/>
    <property type="match status" value="1"/>
</dbReference>
<accession>A0A1H0UXS2</accession>
<dbReference type="Pfam" id="PF00672">
    <property type="entry name" value="HAMP"/>
    <property type="match status" value="1"/>
</dbReference>
<dbReference type="InterPro" id="IPR004089">
    <property type="entry name" value="MCPsignal_dom"/>
</dbReference>
<keyword evidence="4" id="KW-0472">Membrane</keyword>
<evidence type="ECO:0000256" key="1">
    <source>
        <dbReference type="ARBA" id="ARBA00022500"/>
    </source>
</evidence>
<proteinExistence type="inferred from homology"/>
<reference evidence="5 6" key="1">
    <citation type="submission" date="2016-10" db="EMBL/GenBank/DDBJ databases">
        <authorList>
            <person name="de Groot N.N."/>
        </authorList>
    </citation>
    <scope>NUCLEOTIDE SEQUENCE [LARGE SCALE GENOMIC DNA]</scope>
    <source>
        <strain evidence="5 6">DSM 12272</strain>
    </source>
</reference>
<dbReference type="RefSeq" id="WP_089971915.1">
    <property type="nucleotide sequence ID" value="NZ_FNJM01000013.1"/>
</dbReference>
<dbReference type="SMART" id="SM00283">
    <property type="entry name" value="MA"/>
    <property type="match status" value="1"/>
</dbReference>
<dbReference type="CDD" id="cd06225">
    <property type="entry name" value="HAMP"/>
    <property type="match status" value="1"/>
</dbReference>
<dbReference type="AlphaFoldDB" id="A0A1H0UXS2"/>
<evidence type="ECO:0000313" key="5">
    <source>
        <dbReference type="EMBL" id="SDP70994.1"/>
    </source>
</evidence>
<protein>
    <submittedName>
        <fullName evidence="5">Methyl-accepting chemotaxis protein</fullName>
    </submittedName>
</protein>
<keyword evidence="4" id="KW-0812">Transmembrane</keyword>
<dbReference type="PRINTS" id="PR00260">
    <property type="entry name" value="CHEMTRNSDUCR"/>
</dbReference>
<dbReference type="SUPFAM" id="SSF58104">
    <property type="entry name" value="Methyl-accepting chemotaxis protein (MCP) signaling domain"/>
    <property type="match status" value="1"/>
</dbReference>
<dbReference type="PANTHER" id="PTHR43531">
    <property type="entry name" value="PROTEIN ICFG"/>
    <property type="match status" value="1"/>
</dbReference>
<dbReference type="InterPro" id="IPR047347">
    <property type="entry name" value="YvaQ-like_sensor"/>
</dbReference>
<evidence type="ECO:0000256" key="2">
    <source>
        <dbReference type="ARBA" id="ARBA00029447"/>
    </source>
</evidence>
<keyword evidence="4" id="KW-1133">Transmembrane helix</keyword>
<dbReference type="STRING" id="94869.SAMN04488529_11336"/>
<keyword evidence="1" id="KW-0145">Chemotaxis</keyword>
<dbReference type="Pfam" id="PF12729">
    <property type="entry name" value="4HB_MCP_1"/>
    <property type="match status" value="1"/>
</dbReference>
<dbReference type="GO" id="GO:0004888">
    <property type="term" value="F:transmembrane signaling receptor activity"/>
    <property type="evidence" value="ECO:0007669"/>
    <property type="project" value="InterPro"/>
</dbReference>
<keyword evidence="6" id="KW-1185">Reference proteome</keyword>
<dbReference type="Gene3D" id="1.10.287.950">
    <property type="entry name" value="Methyl-accepting chemotaxis protein"/>
    <property type="match status" value="1"/>
</dbReference>
<dbReference type="GO" id="GO:0006935">
    <property type="term" value="P:chemotaxis"/>
    <property type="evidence" value="ECO:0007669"/>
    <property type="project" value="UniProtKB-KW"/>
</dbReference>
<dbReference type="GO" id="GO:0007165">
    <property type="term" value="P:signal transduction"/>
    <property type="evidence" value="ECO:0007669"/>
    <property type="project" value="InterPro"/>
</dbReference>
<name>A0A1H0UXS2_9CLOT</name>
<dbReference type="InterPro" id="IPR004090">
    <property type="entry name" value="Chemotax_Me-accpt_rcpt"/>
</dbReference>
<dbReference type="PROSITE" id="PS50111">
    <property type="entry name" value="CHEMOTAXIS_TRANSDUC_2"/>
    <property type="match status" value="1"/>
</dbReference>
<dbReference type="PANTHER" id="PTHR43531:SF11">
    <property type="entry name" value="METHYL-ACCEPTING CHEMOTAXIS PROTEIN 3"/>
    <property type="match status" value="1"/>
</dbReference>
<evidence type="ECO:0000256" key="4">
    <source>
        <dbReference type="SAM" id="Phobius"/>
    </source>
</evidence>
<dbReference type="SMART" id="SM00304">
    <property type="entry name" value="HAMP"/>
    <property type="match status" value="1"/>
</dbReference>
<comment type="similarity">
    <text evidence="2">Belongs to the methyl-accepting chemotaxis (MCP) protein family.</text>
</comment>
<dbReference type="PROSITE" id="PS50885">
    <property type="entry name" value="HAMP"/>
    <property type="match status" value="1"/>
</dbReference>
<dbReference type="OrthoDB" id="1887545at2"/>
<dbReference type="Gene3D" id="6.10.340.10">
    <property type="match status" value="1"/>
</dbReference>
<keyword evidence="3" id="KW-0175">Coiled coil</keyword>